<accession>A0ABU5SY81</accession>
<organism evidence="2 3">
    <name type="scientific">Cyanobium gracile UHCC 0281</name>
    <dbReference type="NCBI Taxonomy" id="3110309"/>
    <lineage>
        <taxon>Bacteria</taxon>
        <taxon>Bacillati</taxon>
        <taxon>Cyanobacteriota</taxon>
        <taxon>Cyanophyceae</taxon>
        <taxon>Synechococcales</taxon>
        <taxon>Prochlorococcaceae</taxon>
        <taxon>Cyanobium</taxon>
    </lineage>
</organism>
<name>A0ABU5SY81_9CYAN</name>
<gene>
    <name evidence="2" type="ORF">VB739_13020</name>
</gene>
<evidence type="ECO:0000313" key="3">
    <source>
        <dbReference type="Proteomes" id="UP001302329"/>
    </source>
</evidence>
<keyword evidence="3" id="KW-1185">Reference proteome</keyword>
<evidence type="ECO:0000313" key="2">
    <source>
        <dbReference type="EMBL" id="MEA5443481.1"/>
    </source>
</evidence>
<dbReference type="Proteomes" id="UP001302329">
    <property type="component" value="Unassembled WGS sequence"/>
</dbReference>
<proteinExistence type="predicted"/>
<feature type="region of interest" description="Disordered" evidence="1">
    <location>
        <begin position="1"/>
        <end position="23"/>
    </location>
</feature>
<dbReference type="RefSeq" id="WP_323357465.1">
    <property type="nucleotide sequence ID" value="NZ_JAYGHY010000051.1"/>
</dbReference>
<evidence type="ECO:0000256" key="1">
    <source>
        <dbReference type="SAM" id="MobiDB-lite"/>
    </source>
</evidence>
<protein>
    <submittedName>
        <fullName evidence="2">Uncharacterized protein</fullName>
    </submittedName>
</protein>
<dbReference type="EMBL" id="JAYGHY010000051">
    <property type="protein sequence ID" value="MEA5443481.1"/>
    <property type="molecule type" value="Genomic_DNA"/>
</dbReference>
<sequence>MPRPLPGPGPAEGVDGTGVYGWGVGGPGRGSVNRVATLEHLPYVVTEWPSVRQMLEGNREGRLEMAVGCINVSPDRL</sequence>
<reference evidence="2 3" key="1">
    <citation type="submission" date="2023-12" db="EMBL/GenBank/DDBJ databases">
        <title>Baltic Sea Cyanobacteria.</title>
        <authorList>
            <person name="Delbaje E."/>
            <person name="Fewer D.P."/>
            <person name="Shishido T.K."/>
        </authorList>
    </citation>
    <scope>NUCLEOTIDE SEQUENCE [LARGE SCALE GENOMIC DNA]</scope>
    <source>
        <strain evidence="2 3">UHCC 0281</strain>
    </source>
</reference>
<comment type="caution">
    <text evidence="2">The sequence shown here is derived from an EMBL/GenBank/DDBJ whole genome shotgun (WGS) entry which is preliminary data.</text>
</comment>